<organism evidence="1 2">
    <name type="scientific">Streptomyces uncialis</name>
    <dbReference type="NCBI Taxonomy" id="1048205"/>
    <lineage>
        <taxon>Bacteria</taxon>
        <taxon>Bacillati</taxon>
        <taxon>Actinomycetota</taxon>
        <taxon>Actinomycetes</taxon>
        <taxon>Kitasatosporales</taxon>
        <taxon>Streptomycetaceae</taxon>
        <taxon>Streptomyces</taxon>
    </lineage>
</organism>
<proteinExistence type="predicted"/>
<accession>A0A1Q4V8S8</accession>
<dbReference type="RefSeq" id="WP_073788738.1">
    <property type="nucleotide sequence ID" value="NZ_CP108638.1"/>
</dbReference>
<dbReference type="AlphaFoldDB" id="A0A1Q4V8S8"/>
<dbReference type="EMBL" id="LFBV01000003">
    <property type="protein sequence ID" value="OKH94140.1"/>
    <property type="molecule type" value="Genomic_DNA"/>
</dbReference>
<keyword evidence="2" id="KW-1185">Reference proteome</keyword>
<comment type="caution">
    <text evidence="1">The sequence shown here is derived from an EMBL/GenBank/DDBJ whole genome shotgun (WGS) entry which is preliminary data.</text>
</comment>
<protein>
    <submittedName>
        <fullName evidence="1">Uncharacterized protein</fullName>
    </submittedName>
</protein>
<dbReference type="Proteomes" id="UP000186455">
    <property type="component" value="Unassembled WGS sequence"/>
</dbReference>
<reference evidence="1 2" key="1">
    <citation type="submission" date="2015-06" db="EMBL/GenBank/DDBJ databases">
        <title>Cloning and characterization of the uncialamcin biosynthetic gene cluster.</title>
        <authorList>
            <person name="Yan X."/>
            <person name="Huang T."/>
            <person name="Ge H."/>
            <person name="Shen B."/>
        </authorList>
    </citation>
    <scope>NUCLEOTIDE SEQUENCE [LARGE SCALE GENOMIC DNA]</scope>
    <source>
        <strain evidence="1 2">DCA2648</strain>
    </source>
</reference>
<name>A0A1Q4V8S8_9ACTN</name>
<sequence>MQSTALSAKALAPNGRWVSFACRARSMQDDWYWNFRLVGATIGVGIAITDRGYPGVLIETQGNNIVQQLTYDNQPLQILLHSGGEGWHGIWTGPHHCLIMSFPDDQVDPGAVTTVLDQLVLTDTAAGLVVTPRGGDTTTWSLYGVKFTSGGAVTMYAAEDATGLVPAEPGKAVEHGHVWAKSLEVDGVLRGRKYIHAGPKAVCTIDDETDKNLGVGAVDQEELLQSLDVRWGV</sequence>
<dbReference type="STRING" id="1048205.AB852_16080"/>
<evidence type="ECO:0000313" key="2">
    <source>
        <dbReference type="Proteomes" id="UP000186455"/>
    </source>
</evidence>
<evidence type="ECO:0000313" key="1">
    <source>
        <dbReference type="EMBL" id="OKH94140.1"/>
    </source>
</evidence>
<gene>
    <name evidence="1" type="ORF">AB852_16080</name>
</gene>
<dbReference type="GeneID" id="96796861"/>